<organism evidence="1 2">
    <name type="scientific">Trifolium pratense</name>
    <name type="common">Red clover</name>
    <dbReference type="NCBI Taxonomy" id="57577"/>
    <lineage>
        <taxon>Eukaryota</taxon>
        <taxon>Viridiplantae</taxon>
        <taxon>Streptophyta</taxon>
        <taxon>Embryophyta</taxon>
        <taxon>Tracheophyta</taxon>
        <taxon>Spermatophyta</taxon>
        <taxon>Magnoliopsida</taxon>
        <taxon>eudicotyledons</taxon>
        <taxon>Gunneridae</taxon>
        <taxon>Pentapetalae</taxon>
        <taxon>rosids</taxon>
        <taxon>fabids</taxon>
        <taxon>Fabales</taxon>
        <taxon>Fabaceae</taxon>
        <taxon>Papilionoideae</taxon>
        <taxon>50 kb inversion clade</taxon>
        <taxon>NPAAA clade</taxon>
        <taxon>Hologalegina</taxon>
        <taxon>IRL clade</taxon>
        <taxon>Trifolieae</taxon>
        <taxon>Trifolium</taxon>
    </lineage>
</organism>
<evidence type="ECO:0000313" key="1">
    <source>
        <dbReference type="EMBL" id="CAJ2644851.1"/>
    </source>
</evidence>
<accession>A0ACB0JM04</accession>
<comment type="caution">
    <text evidence="1">The sequence shown here is derived from an EMBL/GenBank/DDBJ whole genome shotgun (WGS) entry which is preliminary data.</text>
</comment>
<gene>
    <name evidence="1" type="ORF">MILVUS5_LOCUS13811</name>
</gene>
<sequence>MRVLFQTDMKDKKLKQRGSGTGKKAKQSFKSKSRDNDLHRLLFMPNGLPDGAELAYYVKGHVSVLILSLNIFCLWIDLHVIFIFLKYVT</sequence>
<proteinExistence type="predicted"/>
<keyword evidence="2" id="KW-1185">Reference proteome</keyword>
<reference evidence="1" key="1">
    <citation type="submission" date="2023-10" db="EMBL/GenBank/DDBJ databases">
        <authorList>
            <person name="Rodriguez Cubillos JULIANA M."/>
            <person name="De Vega J."/>
        </authorList>
    </citation>
    <scope>NUCLEOTIDE SEQUENCE</scope>
</reference>
<protein>
    <submittedName>
        <fullName evidence="1">Uncharacterized protein</fullName>
    </submittedName>
</protein>
<name>A0ACB0JM04_TRIPR</name>
<dbReference type="Proteomes" id="UP001177021">
    <property type="component" value="Unassembled WGS sequence"/>
</dbReference>
<dbReference type="EMBL" id="CASHSV030000044">
    <property type="protein sequence ID" value="CAJ2644851.1"/>
    <property type="molecule type" value="Genomic_DNA"/>
</dbReference>
<evidence type="ECO:0000313" key="2">
    <source>
        <dbReference type="Proteomes" id="UP001177021"/>
    </source>
</evidence>